<accession>A0A0A8Z9Q6</accession>
<reference evidence="1" key="1">
    <citation type="submission" date="2014-09" db="EMBL/GenBank/DDBJ databases">
        <authorList>
            <person name="Magalhaes I.L.F."/>
            <person name="Oliveira U."/>
            <person name="Santos F.R."/>
            <person name="Vidigal T.H.D.A."/>
            <person name="Brescovit A.D."/>
            <person name="Santos A.J."/>
        </authorList>
    </citation>
    <scope>NUCLEOTIDE SEQUENCE</scope>
    <source>
        <tissue evidence="1">Shoot tissue taken approximately 20 cm above the soil surface</tissue>
    </source>
</reference>
<dbReference type="EMBL" id="GBRH01266313">
    <property type="protein sequence ID" value="JAD31582.1"/>
    <property type="molecule type" value="Transcribed_RNA"/>
</dbReference>
<sequence>MTWPTGTPNCYKCGVDQDPHFLRA</sequence>
<evidence type="ECO:0000313" key="1">
    <source>
        <dbReference type="EMBL" id="JAD31582.1"/>
    </source>
</evidence>
<organism evidence="1">
    <name type="scientific">Arundo donax</name>
    <name type="common">Giant reed</name>
    <name type="synonym">Donax arundinaceus</name>
    <dbReference type="NCBI Taxonomy" id="35708"/>
    <lineage>
        <taxon>Eukaryota</taxon>
        <taxon>Viridiplantae</taxon>
        <taxon>Streptophyta</taxon>
        <taxon>Embryophyta</taxon>
        <taxon>Tracheophyta</taxon>
        <taxon>Spermatophyta</taxon>
        <taxon>Magnoliopsida</taxon>
        <taxon>Liliopsida</taxon>
        <taxon>Poales</taxon>
        <taxon>Poaceae</taxon>
        <taxon>PACMAD clade</taxon>
        <taxon>Arundinoideae</taxon>
        <taxon>Arundineae</taxon>
        <taxon>Arundo</taxon>
    </lineage>
</organism>
<name>A0A0A8Z9Q6_ARUDO</name>
<proteinExistence type="predicted"/>
<dbReference type="AlphaFoldDB" id="A0A0A8Z9Q6"/>
<reference evidence="1" key="2">
    <citation type="journal article" date="2015" name="Data Brief">
        <title>Shoot transcriptome of the giant reed, Arundo donax.</title>
        <authorList>
            <person name="Barrero R.A."/>
            <person name="Guerrero F.D."/>
            <person name="Moolhuijzen P."/>
            <person name="Goolsby J.A."/>
            <person name="Tidwell J."/>
            <person name="Bellgard S.E."/>
            <person name="Bellgard M.I."/>
        </authorList>
    </citation>
    <scope>NUCLEOTIDE SEQUENCE</scope>
    <source>
        <tissue evidence="1">Shoot tissue taken approximately 20 cm above the soil surface</tissue>
    </source>
</reference>
<protein>
    <submittedName>
        <fullName evidence="1">Uncharacterized protein</fullName>
    </submittedName>
</protein>